<dbReference type="EnsemblPlants" id="AVESA.00010b.r2.5DG0936110.1">
    <property type="protein sequence ID" value="AVESA.00010b.r2.5DG0936110.1.CDS"/>
    <property type="gene ID" value="AVESA.00010b.r2.5DG0936110"/>
</dbReference>
<organism evidence="1 2">
    <name type="scientific">Avena sativa</name>
    <name type="common">Oat</name>
    <dbReference type="NCBI Taxonomy" id="4498"/>
    <lineage>
        <taxon>Eukaryota</taxon>
        <taxon>Viridiplantae</taxon>
        <taxon>Streptophyta</taxon>
        <taxon>Embryophyta</taxon>
        <taxon>Tracheophyta</taxon>
        <taxon>Spermatophyta</taxon>
        <taxon>Magnoliopsida</taxon>
        <taxon>Liliopsida</taxon>
        <taxon>Poales</taxon>
        <taxon>Poaceae</taxon>
        <taxon>BOP clade</taxon>
        <taxon>Pooideae</taxon>
        <taxon>Poodae</taxon>
        <taxon>Poeae</taxon>
        <taxon>Poeae Chloroplast Group 1 (Aveneae type)</taxon>
        <taxon>Aveninae</taxon>
        <taxon>Avena</taxon>
    </lineage>
</organism>
<accession>A0ACD5Y3K4</accession>
<reference evidence="1" key="1">
    <citation type="submission" date="2021-05" db="EMBL/GenBank/DDBJ databases">
        <authorList>
            <person name="Scholz U."/>
            <person name="Mascher M."/>
            <person name="Fiebig A."/>
        </authorList>
    </citation>
    <scope>NUCLEOTIDE SEQUENCE [LARGE SCALE GENOMIC DNA]</scope>
</reference>
<evidence type="ECO:0000313" key="2">
    <source>
        <dbReference type="Proteomes" id="UP001732700"/>
    </source>
</evidence>
<dbReference type="Proteomes" id="UP001732700">
    <property type="component" value="Chromosome 5D"/>
</dbReference>
<sequence>MVMVGRDTQRETSAEACRLNGTTEESILEEINTRDWVPDNLIVEACRLNGGATTMYYTCHMFILVFKLGAEFMKRVIKGRDTCMDKSTLQGKYNWIPEGWGMEIRAGREGKNKKMFKFFVHKSSGVRFSSKEDVLVFEEIVQGIKIPATRLSFEDVLLFEELVKERKVSRGIVDTECDTHSQDNMLAQVDFYTSRLSAGWVKETIYRKCGQGVKKDLYFTDPVSHLVFRTKKSAEQYFWTKGNLKDGCSPTLSVSDKYFFDKCKDMPDERYWDRQYEAEEENPN</sequence>
<name>A0ACD5Y3K4_AVESA</name>
<proteinExistence type="predicted"/>
<protein>
    <submittedName>
        <fullName evidence="1">Uncharacterized protein</fullName>
    </submittedName>
</protein>
<reference evidence="1" key="2">
    <citation type="submission" date="2025-09" db="UniProtKB">
        <authorList>
            <consortium name="EnsemblPlants"/>
        </authorList>
    </citation>
    <scope>IDENTIFICATION</scope>
</reference>
<evidence type="ECO:0000313" key="1">
    <source>
        <dbReference type="EnsemblPlants" id="AVESA.00010b.r2.5DG0936110.1.CDS"/>
    </source>
</evidence>
<keyword evidence="2" id="KW-1185">Reference proteome</keyword>